<feature type="transmembrane region" description="Helical" evidence="1">
    <location>
        <begin position="185"/>
        <end position="208"/>
    </location>
</feature>
<proteinExistence type="predicted"/>
<gene>
    <name evidence="2" type="ORF">CBF37_08685</name>
</gene>
<reference evidence="2 3" key="1">
    <citation type="submission" date="2017-05" db="EMBL/GenBank/DDBJ databases">
        <title>Vagococcus spp. assemblies.</title>
        <authorList>
            <person name="Gulvik C.A."/>
        </authorList>
    </citation>
    <scope>NUCLEOTIDE SEQUENCE [LARGE SCALE GENOMIC DNA]</scope>
    <source>
        <strain evidence="2 3">SS1995</strain>
    </source>
</reference>
<name>A0A429ZWS0_9ENTE</name>
<dbReference type="InterPro" id="IPR010178">
    <property type="entry name" value="Lit"/>
</dbReference>
<keyword evidence="1" id="KW-1133">Transmembrane helix</keyword>
<organism evidence="2 3">
    <name type="scientific">Vagococcus vulneris</name>
    <dbReference type="NCBI Taxonomy" id="1977869"/>
    <lineage>
        <taxon>Bacteria</taxon>
        <taxon>Bacillati</taxon>
        <taxon>Bacillota</taxon>
        <taxon>Bacilli</taxon>
        <taxon>Lactobacillales</taxon>
        <taxon>Enterococcaceae</taxon>
        <taxon>Vagococcus</taxon>
    </lineage>
</organism>
<feature type="transmembrane region" description="Helical" evidence="1">
    <location>
        <begin position="133"/>
        <end position="158"/>
    </location>
</feature>
<dbReference type="OrthoDB" id="9813051at2"/>
<dbReference type="NCBIfam" id="TIGR01906">
    <property type="entry name" value="integ_TIGR01906"/>
    <property type="match status" value="1"/>
</dbReference>
<evidence type="ECO:0000313" key="2">
    <source>
        <dbReference type="EMBL" id="RST98234.1"/>
    </source>
</evidence>
<feature type="transmembrane region" description="Helical" evidence="1">
    <location>
        <begin position="103"/>
        <end position="121"/>
    </location>
</feature>
<dbReference type="EMBL" id="NGJS01000012">
    <property type="protein sequence ID" value="RST98234.1"/>
    <property type="molecule type" value="Genomic_DNA"/>
</dbReference>
<comment type="caution">
    <text evidence="2">The sequence shown here is derived from an EMBL/GenBank/DDBJ whole genome shotgun (WGS) entry which is preliminary data.</text>
</comment>
<evidence type="ECO:0008006" key="4">
    <source>
        <dbReference type="Google" id="ProtNLM"/>
    </source>
</evidence>
<dbReference type="AlphaFoldDB" id="A0A429ZWS0"/>
<protein>
    <recommendedName>
        <fullName evidence="4">TIGR01906 family membrane protein</fullName>
    </recommendedName>
</protein>
<evidence type="ECO:0000313" key="3">
    <source>
        <dbReference type="Proteomes" id="UP000287857"/>
    </source>
</evidence>
<keyword evidence="1" id="KW-0812">Transmembrane</keyword>
<keyword evidence="3" id="KW-1185">Reference proteome</keyword>
<dbReference type="Pfam" id="PF07314">
    <property type="entry name" value="Lit"/>
    <property type="match status" value="1"/>
</dbReference>
<evidence type="ECO:0000256" key="1">
    <source>
        <dbReference type="SAM" id="Phobius"/>
    </source>
</evidence>
<accession>A0A429ZWS0</accession>
<keyword evidence="1" id="KW-0472">Membrane</keyword>
<dbReference type="Proteomes" id="UP000287857">
    <property type="component" value="Unassembled WGS sequence"/>
</dbReference>
<sequence>MNGIFNMYKVKQNLSILFIFLFVISLSVAITINSKWLFYFDIDYLNITDKVDLTRADIVKNYRVLLDYLNLFWHKQLVLPDFSSSISGIRHFRDVKMLFQLDYIILLLTIVPGIYSLVKMYRANTLWLIMTPIKYFFIILGGLIFGLIIGFDTFFNLFHELLFTNNDWLFDPVKDPIIWILPPEFFMHCFILFFILLLVFTISIYIIAKYQFKNIIK</sequence>